<feature type="compositionally biased region" description="Gly residues" evidence="1">
    <location>
        <begin position="129"/>
        <end position="158"/>
    </location>
</feature>
<dbReference type="RefSeq" id="WP_344460736.1">
    <property type="nucleotide sequence ID" value="NZ_BAAANT010000003.1"/>
</dbReference>
<evidence type="ECO:0000313" key="3">
    <source>
        <dbReference type="EMBL" id="GAA2132734.1"/>
    </source>
</evidence>
<reference evidence="4" key="1">
    <citation type="journal article" date="2019" name="Int. J. Syst. Evol. Microbiol.">
        <title>The Global Catalogue of Microorganisms (GCM) 10K type strain sequencing project: providing services to taxonomists for standard genome sequencing and annotation.</title>
        <authorList>
            <consortium name="The Broad Institute Genomics Platform"/>
            <consortium name="The Broad Institute Genome Sequencing Center for Infectious Disease"/>
            <person name="Wu L."/>
            <person name="Ma J."/>
        </authorList>
    </citation>
    <scope>NUCLEOTIDE SEQUENCE [LARGE SCALE GENOMIC DNA]</scope>
    <source>
        <strain evidence="4">JCM 14560</strain>
    </source>
</reference>
<dbReference type="InterPro" id="IPR008258">
    <property type="entry name" value="Transglycosylase_SLT_dom_1"/>
</dbReference>
<keyword evidence="4" id="KW-1185">Reference proteome</keyword>
<dbReference type="Proteomes" id="UP001422759">
    <property type="component" value="Unassembled WGS sequence"/>
</dbReference>
<evidence type="ECO:0000256" key="1">
    <source>
        <dbReference type="SAM" id="MobiDB-lite"/>
    </source>
</evidence>
<dbReference type="Gene3D" id="1.10.530.10">
    <property type="match status" value="1"/>
</dbReference>
<proteinExistence type="predicted"/>
<sequence length="290" mass="29327">MSDGQQYRVSPDQLDQLAGGWQDGAAKLQQVAQRIDAVLGEFGRAELSTLVSRGVVAAEAVVLAERVVKEAGRTAGTLAAALGQDATGITQCAKNYREADEEAGKHLHGGQGSGPVAPPGRPTGPGPGPGTGTGAPGHGGGTGGGGGNGGGHGGGGGSTAPAPLPEGHYANRAQVMAWINQAFDVLKANGVPADQLNAEGVLLMIEHESSGNPQAVNDWDSNAKAGHPSKGLMQTIDSTFQSNKLPGHDDVYNPVDNIIAGTRYALERYGSINNVPGVKAVSAGKPYVGY</sequence>
<dbReference type="CDD" id="cd13402">
    <property type="entry name" value="LT_TF-like"/>
    <property type="match status" value="1"/>
</dbReference>
<accession>A0ABP5KIE6</accession>
<dbReference type="InterPro" id="IPR023346">
    <property type="entry name" value="Lysozyme-like_dom_sf"/>
</dbReference>
<feature type="compositionally biased region" description="Pro residues" evidence="1">
    <location>
        <begin position="116"/>
        <end position="128"/>
    </location>
</feature>
<dbReference type="SUPFAM" id="SSF53955">
    <property type="entry name" value="Lysozyme-like"/>
    <property type="match status" value="1"/>
</dbReference>
<name>A0ABP5KIE6_9ACTN</name>
<dbReference type="Pfam" id="PF01464">
    <property type="entry name" value="SLT"/>
    <property type="match status" value="1"/>
</dbReference>
<feature type="domain" description="Transglycosylase SLT" evidence="2">
    <location>
        <begin position="195"/>
        <end position="274"/>
    </location>
</feature>
<protein>
    <recommendedName>
        <fullName evidence="2">Transglycosylase SLT domain-containing protein</fullName>
    </recommendedName>
</protein>
<feature type="region of interest" description="Disordered" evidence="1">
    <location>
        <begin position="99"/>
        <end position="166"/>
    </location>
</feature>
<gene>
    <name evidence="3" type="ORF">GCM10009760_08040</name>
</gene>
<dbReference type="EMBL" id="BAAANT010000003">
    <property type="protein sequence ID" value="GAA2132734.1"/>
    <property type="molecule type" value="Genomic_DNA"/>
</dbReference>
<evidence type="ECO:0000313" key="4">
    <source>
        <dbReference type="Proteomes" id="UP001422759"/>
    </source>
</evidence>
<organism evidence="3 4">
    <name type="scientific">Kitasatospora kazusensis</name>
    <dbReference type="NCBI Taxonomy" id="407974"/>
    <lineage>
        <taxon>Bacteria</taxon>
        <taxon>Bacillati</taxon>
        <taxon>Actinomycetota</taxon>
        <taxon>Actinomycetes</taxon>
        <taxon>Kitasatosporales</taxon>
        <taxon>Streptomycetaceae</taxon>
        <taxon>Kitasatospora</taxon>
    </lineage>
</organism>
<evidence type="ECO:0000259" key="2">
    <source>
        <dbReference type="Pfam" id="PF01464"/>
    </source>
</evidence>
<comment type="caution">
    <text evidence="3">The sequence shown here is derived from an EMBL/GenBank/DDBJ whole genome shotgun (WGS) entry which is preliminary data.</text>
</comment>